<accession>A0AAW2K9Y4</accession>
<keyword evidence="1" id="KW-0645">Protease</keyword>
<dbReference type="Pfam" id="PF14223">
    <property type="entry name" value="Retrotran_gag_2"/>
    <property type="match status" value="1"/>
</dbReference>
<organism evidence="3">
    <name type="scientific">Sesamum radiatum</name>
    <name type="common">Black benniseed</name>
    <dbReference type="NCBI Taxonomy" id="300843"/>
    <lineage>
        <taxon>Eukaryota</taxon>
        <taxon>Viridiplantae</taxon>
        <taxon>Streptophyta</taxon>
        <taxon>Embryophyta</taxon>
        <taxon>Tracheophyta</taxon>
        <taxon>Spermatophyta</taxon>
        <taxon>Magnoliopsida</taxon>
        <taxon>eudicotyledons</taxon>
        <taxon>Gunneridae</taxon>
        <taxon>Pentapetalae</taxon>
        <taxon>asterids</taxon>
        <taxon>lamiids</taxon>
        <taxon>Lamiales</taxon>
        <taxon>Pedaliaceae</taxon>
        <taxon>Sesamum</taxon>
    </lineage>
</organism>
<dbReference type="PANTHER" id="PTHR42648:SF28">
    <property type="entry name" value="TRANSPOSON-ENCODED PROTEIN WITH RIBONUCLEASE H-LIKE AND RETROVIRUS ZINC FINGER-LIKE DOMAINS"/>
    <property type="match status" value="1"/>
</dbReference>
<keyword evidence="1" id="KW-0378">Hydrolase</keyword>
<dbReference type="InterPro" id="IPR036397">
    <property type="entry name" value="RNaseH_sf"/>
</dbReference>
<evidence type="ECO:0000256" key="1">
    <source>
        <dbReference type="ARBA" id="ARBA00022670"/>
    </source>
</evidence>
<dbReference type="GO" id="GO:0008233">
    <property type="term" value="F:peptidase activity"/>
    <property type="evidence" value="ECO:0007669"/>
    <property type="project" value="UniProtKB-KW"/>
</dbReference>
<dbReference type="InterPro" id="IPR054722">
    <property type="entry name" value="PolX-like_BBD"/>
</dbReference>
<dbReference type="InterPro" id="IPR025724">
    <property type="entry name" value="GAG-pre-integrase_dom"/>
</dbReference>
<gene>
    <name evidence="3" type="ORF">Sradi_6188500</name>
</gene>
<dbReference type="Pfam" id="PF13976">
    <property type="entry name" value="gag_pre-integrs"/>
    <property type="match status" value="1"/>
</dbReference>
<dbReference type="GO" id="GO:0003676">
    <property type="term" value="F:nucleic acid binding"/>
    <property type="evidence" value="ECO:0007669"/>
    <property type="project" value="InterPro"/>
</dbReference>
<evidence type="ECO:0000313" key="3">
    <source>
        <dbReference type="EMBL" id="KAL0303204.1"/>
    </source>
</evidence>
<proteinExistence type="predicted"/>
<dbReference type="Pfam" id="PF25597">
    <property type="entry name" value="SH3_retrovirus"/>
    <property type="match status" value="1"/>
</dbReference>
<feature type="domain" description="Integrase catalytic" evidence="2">
    <location>
        <begin position="308"/>
        <end position="429"/>
    </location>
</feature>
<sequence>MSKSITNKLYLKQRLYGLKMQEGSNLAQHVNVFNQIITDLARLDVSIEDEDRAMILLCSLPFSYEHLMTTLTYGKETIKVDEITAALLAQNQRKQNAGESSHGDSLYVKDCTDGDMLSVSTNQFMDAWILDSGCSYHITPKREWFTSYRSGNSGSVYLGDDRCCSIVGIGDVRIKMYDGIVRTLCDVRHIPELKKNLISLGTLHKNGFIPKEDEDRETIRIVKGALTVMKGKITAGNIYKLLGSTVVGGVHSVYSCDDNTKLWHMRLGHLSERGMTELHKKNLLHGVKSCKLDFCKFYVLGKQTKVSFTTGKHKTEGILDYVHSDVWGPTRESSLGGSLYYVTFIADFSRKVWVYFLKQKSEVFAKFKLWKAEVENQTGRKIKFLRSDNGTEYTDSQFQKFCEEHGIQRHFSVRKTPQQNGVAERMNRSPLASLSGKVAEEVWTSNPINFDYLRIFGCPAYVHVPSDERSKLDPKSKQCIFLGYKKCVKGYKFWDLVARKRVINRDAVFDE</sequence>
<dbReference type="EMBL" id="JACGWJ010000029">
    <property type="protein sequence ID" value="KAL0303204.1"/>
    <property type="molecule type" value="Genomic_DNA"/>
</dbReference>
<dbReference type="PROSITE" id="PS50994">
    <property type="entry name" value="INTEGRASE"/>
    <property type="match status" value="1"/>
</dbReference>
<dbReference type="GO" id="GO:0015074">
    <property type="term" value="P:DNA integration"/>
    <property type="evidence" value="ECO:0007669"/>
    <property type="project" value="InterPro"/>
</dbReference>
<dbReference type="SUPFAM" id="SSF53098">
    <property type="entry name" value="Ribonuclease H-like"/>
    <property type="match status" value="1"/>
</dbReference>
<name>A0AAW2K9Y4_SESRA</name>
<dbReference type="Gene3D" id="3.30.420.10">
    <property type="entry name" value="Ribonuclease H-like superfamily/Ribonuclease H"/>
    <property type="match status" value="1"/>
</dbReference>
<reference evidence="3" key="2">
    <citation type="journal article" date="2024" name="Plant">
        <title>Genomic evolution and insights into agronomic trait innovations of Sesamum species.</title>
        <authorList>
            <person name="Miao H."/>
            <person name="Wang L."/>
            <person name="Qu L."/>
            <person name="Liu H."/>
            <person name="Sun Y."/>
            <person name="Le M."/>
            <person name="Wang Q."/>
            <person name="Wei S."/>
            <person name="Zheng Y."/>
            <person name="Lin W."/>
            <person name="Duan Y."/>
            <person name="Cao H."/>
            <person name="Xiong S."/>
            <person name="Wang X."/>
            <person name="Wei L."/>
            <person name="Li C."/>
            <person name="Ma Q."/>
            <person name="Ju M."/>
            <person name="Zhao R."/>
            <person name="Li G."/>
            <person name="Mu C."/>
            <person name="Tian Q."/>
            <person name="Mei H."/>
            <person name="Zhang T."/>
            <person name="Gao T."/>
            <person name="Zhang H."/>
        </authorList>
    </citation>
    <scope>NUCLEOTIDE SEQUENCE</scope>
    <source>
        <strain evidence="3">G02</strain>
    </source>
</reference>
<dbReference type="Pfam" id="PF00665">
    <property type="entry name" value="rve"/>
    <property type="match status" value="1"/>
</dbReference>
<dbReference type="AlphaFoldDB" id="A0AAW2K9Y4"/>
<evidence type="ECO:0000259" key="2">
    <source>
        <dbReference type="PROSITE" id="PS50994"/>
    </source>
</evidence>
<dbReference type="InterPro" id="IPR001584">
    <property type="entry name" value="Integrase_cat-core"/>
</dbReference>
<protein>
    <submittedName>
        <fullName evidence="3">Retrovirus-related Pol polyprotein from transposon TNT 1-94</fullName>
    </submittedName>
</protein>
<dbReference type="PANTHER" id="PTHR42648">
    <property type="entry name" value="TRANSPOSASE, PUTATIVE-RELATED"/>
    <property type="match status" value="1"/>
</dbReference>
<reference evidence="3" key="1">
    <citation type="submission" date="2020-06" db="EMBL/GenBank/DDBJ databases">
        <authorList>
            <person name="Li T."/>
            <person name="Hu X."/>
            <person name="Zhang T."/>
            <person name="Song X."/>
            <person name="Zhang H."/>
            <person name="Dai N."/>
            <person name="Sheng W."/>
            <person name="Hou X."/>
            <person name="Wei L."/>
        </authorList>
    </citation>
    <scope>NUCLEOTIDE SEQUENCE</scope>
    <source>
        <strain evidence="3">G02</strain>
        <tissue evidence="3">Leaf</tissue>
    </source>
</reference>
<dbReference type="InterPro" id="IPR039537">
    <property type="entry name" value="Retrotran_Ty1/copia-like"/>
</dbReference>
<dbReference type="GO" id="GO:0006508">
    <property type="term" value="P:proteolysis"/>
    <property type="evidence" value="ECO:0007669"/>
    <property type="project" value="UniProtKB-KW"/>
</dbReference>
<dbReference type="InterPro" id="IPR057670">
    <property type="entry name" value="SH3_retrovirus"/>
</dbReference>
<comment type="caution">
    <text evidence="3">The sequence shown here is derived from an EMBL/GenBank/DDBJ whole genome shotgun (WGS) entry which is preliminary data.</text>
</comment>
<dbReference type="Pfam" id="PF22936">
    <property type="entry name" value="Pol_BBD"/>
    <property type="match status" value="1"/>
</dbReference>
<dbReference type="InterPro" id="IPR012337">
    <property type="entry name" value="RNaseH-like_sf"/>
</dbReference>